<protein>
    <recommendedName>
        <fullName evidence="1">Zer-1-like leucine-rich repeats region domain-containing protein</fullName>
    </recommendedName>
</protein>
<dbReference type="SUPFAM" id="SSF52047">
    <property type="entry name" value="RNI-like"/>
    <property type="match status" value="1"/>
</dbReference>
<proteinExistence type="predicted"/>
<comment type="caution">
    <text evidence="2">The sequence shown here is derived from an EMBL/GenBank/DDBJ whole genome shotgun (WGS) entry which is preliminary data.</text>
</comment>
<dbReference type="GO" id="GO:0031462">
    <property type="term" value="C:Cul2-RING ubiquitin ligase complex"/>
    <property type="evidence" value="ECO:0007669"/>
    <property type="project" value="TreeGrafter"/>
</dbReference>
<dbReference type="PANTHER" id="PTHR12904:SF22">
    <property type="entry name" value="ZYG-11 FAMILY MEMBER B, CELL CYCLE REGULATOR"/>
    <property type="match status" value="1"/>
</dbReference>
<gene>
    <name evidence="2" type="ORF">JTE90_009695</name>
</gene>
<dbReference type="AlphaFoldDB" id="A0AAV6V8Q6"/>
<evidence type="ECO:0000313" key="2">
    <source>
        <dbReference type="EMBL" id="KAG8192666.1"/>
    </source>
</evidence>
<evidence type="ECO:0000259" key="1">
    <source>
        <dbReference type="Pfam" id="PF25013"/>
    </source>
</evidence>
<dbReference type="Gene3D" id="3.80.10.10">
    <property type="entry name" value="Ribonuclease Inhibitor"/>
    <property type="match status" value="2"/>
</dbReference>
<dbReference type="Pfam" id="PF25013">
    <property type="entry name" value="LRR_Zer-1"/>
    <property type="match status" value="1"/>
</dbReference>
<sequence>MFDSPDSLANICVEFITQNVNSVFSLVQENNTYKYVFKDSSTCLPSSVSEPLFASLDEKTLTDKLLTIFDPSVTRLRRVHISNASKISSKGLRILRSHKITELVAVKSTNITVNDIIGCLGDWTLQNLRLLNVSQSTFGNNEKVRVVIALSKLKSLKCLDVSFTEFNSQGLQIITTDLPCLESLNISGTIVSDIWPLKKCKDRLKYLNMYNVKATNPKEALGVIAKLHMLQHLDISEDNDEIFQNAGEAEGDSGVNCSDFLEALCQLPNLVSLDLSGRAGFEANQLK</sequence>
<dbReference type="InterPro" id="IPR051341">
    <property type="entry name" value="Zyg-11_UBL_adapter"/>
</dbReference>
<organism evidence="2 3">
    <name type="scientific">Oedothorax gibbosus</name>
    <dbReference type="NCBI Taxonomy" id="931172"/>
    <lineage>
        <taxon>Eukaryota</taxon>
        <taxon>Metazoa</taxon>
        <taxon>Ecdysozoa</taxon>
        <taxon>Arthropoda</taxon>
        <taxon>Chelicerata</taxon>
        <taxon>Arachnida</taxon>
        <taxon>Araneae</taxon>
        <taxon>Araneomorphae</taxon>
        <taxon>Entelegynae</taxon>
        <taxon>Araneoidea</taxon>
        <taxon>Linyphiidae</taxon>
        <taxon>Erigoninae</taxon>
        <taxon>Oedothorax</taxon>
    </lineage>
</organism>
<evidence type="ECO:0000313" key="3">
    <source>
        <dbReference type="Proteomes" id="UP000827092"/>
    </source>
</evidence>
<reference evidence="2 3" key="1">
    <citation type="journal article" date="2022" name="Nat. Ecol. Evol.">
        <title>A masculinizing supergene underlies an exaggerated male reproductive morph in a spider.</title>
        <authorList>
            <person name="Hendrickx F."/>
            <person name="De Corte Z."/>
            <person name="Sonet G."/>
            <person name="Van Belleghem S.M."/>
            <person name="Kostlbacher S."/>
            <person name="Vangestel C."/>
        </authorList>
    </citation>
    <scope>NUCLEOTIDE SEQUENCE [LARGE SCALE GENOMIC DNA]</scope>
    <source>
        <strain evidence="2">W744_W776</strain>
    </source>
</reference>
<name>A0AAV6V8Q6_9ARAC</name>
<dbReference type="PANTHER" id="PTHR12904">
    <property type="match status" value="1"/>
</dbReference>
<dbReference type="EMBL" id="JAFNEN010000136">
    <property type="protein sequence ID" value="KAG8192666.1"/>
    <property type="molecule type" value="Genomic_DNA"/>
</dbReference>
<dbReference type="InterPro" id="IPR032675">
    <property type="entry name" value="LRR_dom_sf"/>
</dbReference>
<dbReference type="InterPro" id="IPR056845">
    <property type="entry name" value="LRR_Zer-1"/>
</dbReference>
<keyword evidence="3" id="KW-1185">Reference proteome</keyword>
<dbReference type="Proteomes" id="UP000827092">
    <property type="component" value="Unassembled WGS sequence"/>
</dbReference>
<feature type="domain" description="Zer-1-like leucine-rich repeats region" evidence="1">
    <location>
        <begin position="73"/>
        <end position="211"/>
    </location>
</feature>
<accession>A0AAV6V8Q6</accession>